<dbReference type="Proteomes" id="UP000033804">
    <property type="component" value="Segment"/>
</dbReference>
<dbReference type="EMBL" id="KP881232">
    <property type="protein sequence ID" value="AKE44717.1"/>
    <property type="molecule type" value="Genomic_DNA"/>
</dbReference>
<reference evidence="2" key="2">
    <citation type="submission" date="2015-03" db="EMBL/GenBank/DDBJ databases">
        <title>The genome and structure of Sinorhizobium meliloti phage phiM9.</title>
        <authorList>
            <person name="Johnson M.C."/>
            <person name="Tatum K.B."/>
            <person name="Lynn J.S."/>
            <person name="Brewer T.E."/>
            <person name="Washburn B.K."/>
            <person name="Stroupe M.E."/>
            <person name="Jones K.M."/>
        </authorList>
    </citation>
    <scope>NUCLEOTIDE SEQUENCE [LARGE SCALE GENOMIC DNA]</scope>
</reference>
<evidence type="ECO:0000313" key="2">
    <source>
        <dbReference type="Proteomes" id="UP000033804"/>
    </source>
</evidence>
<evidence type="ECO:0000313" key="1">
    <source>
        <dbReference type="EMBL" id="AKE44717.1"/>
    </source>
</evidence>
<organism evidence="1 2">
    <name type="scientific">Sinorhizobium phage phiM9</name>
    <dbReference type="NCBI Taxonomy" id="1636182"/>
    <lineage>
        <taxon>Viruses</taxon>
        <taxon>Duplodnaviria</taxon>
        <taxon>Heunggongvirae</taxon>
        <taxon>Uroviricota</taxon>
        <taxon>Caudoviricetes</taxon>
        <taxon>Pootjesviridae</taxon>
        <taxon>Emnonavirus</taxon>
        <taxon>Emnonavirus phiM9</taxon>
    </lineage>
</organism>
<protein>
    <submittedName>
        <fullName evidence="1">Uncharacterized protein</fullName>
    </submittedName>
</protein>
<gene>
    <name evidence="1" type="ORF">Sm_phiM9_088</name>
</gene>
<sequence length="107" mass="12339">MAHYENLVEICRDEQGLINGHIRLLTIERESKDGCGQIVNIIEFDESYKPHRAARLLLDYYTLGSDDTWEIKVDCDYGRSRTAHSKLVKAIEFKIAQSKVLAKIEEI</sequence>
<dbReference type="RefSeq" id="YP_009189471.1">
    <property type="nucleotide sequence ID" value="NC_028676.1"/>
</dbReference>
<reference evidence="1 2" key="1">
    <citation type="journal article" date="2015" name="J. Virol.">
        <title>Sinorhizobium meliloti Phage ?M9 Defines a New Group of T4 Superfamily Phages with Unusual Genomic Features but a Common T=16 Capsid.</title>
        <authorList>
            <person name="Johnson M.C."/>
            <person name="Tatum K.B."/>
            <person name="Lynn J.S."/>
            <person name="Brewer T.E."/>
            <person name="Lu S."/>
            <person name="Washburn B.K."/>
            <person name="Stroupe M.E."/>
            <person name="Jones K.M."/>
        </authorList>
    </citation>
    <scope>NUCLEOTIDE SEQUENCE [LARGE SCALE GENOMIC DNA]</scope>
</reference>
<accession>A0A0F6R4Z1</accession>
<name>A0A0F6R4Z1_9CAUD</name>
<keyword evidence="2" id="KW-1185">Reference proteome</keyword>
<dbReference type="KEGG" id="vg:26517769"/>
<proteinExistence type="predicted"/>
<dbReference type="GeneID" id="26517769"/>